<organism evidence="1 2">
    <name type="scientific">Candidatus Lokiarchaeum ossiferum</name>
    <dbReference type="NCBI Taxonomy" id="2951803"/>
    <lineage>
        <taxon>Archaea</taxon>
        <taxon>Promethearchaeati</taxon>
        <taxon>Promethearchaeota</taxon>
        <taxon>Promethearchaeia</taxon>
        <taxon>Promethearchaeales</taxon>
        <taxon>Promethearchaeaceae</taxon>
        <taxon>Candidatus Lokiarchaeum</taxon>
    </lineage>
</organism>
<evidence type="ECO:0000313" key="1">
    <source>
        <dbReference type="EMBL" id="UYP44163.1"/>
    </source>
</evidence>
<gene>
    <name evidence="1" type="ORF">NEF87_000448</name>
</gene>
<keyword evidence="2" id="KW-1185">Reference proteome</keyword>
<evidence type="ECO:0000313" key="2">
    <source>
        <dbReference type="Proteomes" id="UP001208689"/>
    </source>
</evidence>
<sequence>MLKQKSMKGKNRIYFQYILSSTQNFLFLSNKTLTIIYLKIHTQGLITMEEFSAQLDISEDTQKVYGMVIMRGCITASSIASYLDMDISKAEKAISELKEKQLIKEASGIIPRYIPLPPLKGFTSYLGSYSDKIGETIQKIKAIEQTKTINYDKITSKATEDMKTSLADQTGKLQAKYLEIAEKTEKSAKTIQETIQKVESEITTENTKNTENFISRIKEKTTHFQNEKSKTFEDHEKALEVTLEKFPATIEQKFNALTQDKQQALGTLKTSYEQKNHELLLQFKTDTNNMVQSMESAINDVKNADTELFGTHENDLKSTIQQTNIVLKTLMDASVKDTTLLIESLKTSLSSVIGSFNDGFSSQTSNSIQGASSTYATSIQDIDQLLTSFKEDIAEKTASLYNVAKDELTKKIGDLKTSMEEKFTQKTTDLGSQFQRMQDKLTSSLSTLQENYGKTTETFLQDIQIKFGGHTTQIEELSQTNETAFTDFSEKLIQEFTTSVSKLKNEYISQITAQNSQRKDFTKKMEQDLNQQITTNNVELGKITEGAQNTIKMDIEEISKALNQDIKTTTEEYKEILSNADTHFKTEFDQFSTQLTENLKTSTSMYASKFKTSIDGSQSKVIEILENQQKLLQNTVDTSTLDISTQAEATITQISDHTSKKIEESNSKLGQIEGTLLEKISTIKERNATQFTTLSDKTKAISTGFVEILTKSIEDLTAQVNEHFTNQISSFDAFKQEGTDLVKDQYQGYQKSIAESFALLKSNIATLTSTDVDQLASEIEEKAASFMTNITNITKNVTGTLELTKGETTGIFKDIETSINEAIEQIKASVRDSIATGKKVLEIELGNVFETALTTMDSVKDLGDQPIQILNKVWDQMTAIDAQKAEKTWYLVGKEAVIPYIQSMIEQAKGKMTIVVPSLDDLPLELILTKRVRFTIITSVGAGMTDGRVDKLKEKGVTIMDYEGKDFIAVDRDSEEICFAAVDEKVDPITAIISELDPMITIMGSMIADYWRRVAKKL</sequence>
<reference evidence="1" key="1">
    <citation type="submission" date="2022-09" db="EMBL/GenBank/DDBJ databases">
        <title>Actin cytoskeleton and complex cell architecture in an #Asgard archaeon.</title>
        <authorList>
            <person name="Ponce Toledo R.I."/>
            <person name="Schleper C."/>
            <person name="Rodrigues Oliveira T."/>
            <person name="Wollweber F."/>
            <person name="Xu J."/>
            <person name="Rittmann S."/>
            <person name="Klingl A."/>
            <person name="Pilhofer M."/>
        </authorList>
    </citation>
    <scope>NUCLEOTIDE SEQUENCE</scope>
    <source>
        <strain evidence="1">B-35</strain>
    </source>
</reference>
<dbReference type="Gene3D" id="1.10.10.10">
    <property type="entry name" value="Winged helix-like DNA-binding domain superfamily/Winged helix DNA-binding domain"/>
    <property type="match status" value="1"/>
</dbReference>
<dbReference type="InterPro" id="IPR036388">
    <property type="entry name" value="WH-like_DNA-bd_sf"/>
</dbReference>
<dbReference type="Proteomes" id="UP001208689">
    <property type="component" value="Chromosome"/>
</dbReference>
<dbReference type="SUPFAM" id="SSF58113">
    <property type="entry name" value="Apolipoprotein A-I"/>
    <property type="match status" value="2"/>
</dbReference>
<dbReference type="Gene3D" id="1.20.5.1230">
    <property type="entry name" value="Apolipoprotein A-I"/>
    <property type="match status" value="1"/>
</dbReference>
<protein>
    <recommendedName>
        <fullName evidence="3">Transcription regulator TrmB N-terminal domain-containing protein</fullName>
    </recommendedName>
</protein>
<proteinExistence type="predicted"/>
<dbReference type="EMBL" id="CP104013">
    <property type="protein sequence ID" value="UYP44163.1"/>
    <property type="molecule type" value="Genomic_DNA"/>
</dbReference>
<name>A0ABY6HLH3_9ARCH</name>
<accession>A0ABY6HLH3</accession>
<evidence type="ECO:0008006" key="3">
    <source>
        <dbReference type="Google" id="ProtNLM"/>
    </source>
</evidence>